<dbReference type="PROSITE" id="PS51257">
    <property type="entry name" value="PROKAR_LIPOPROTEIN"/>
    <property type="match status" value="1"/>
</dbReference>
<dbReference type="Proteomes" id="UP000231293">
    <property type="component" value="Unassembled WGS sequence"/>
</dbReference>
<reference evidence="2 3" key="1">
    <citation type="journal article" date="2017" name="MBio">
        <title>Type VI secretion-mediated competition in the bee gut microbiome.</title>
        <authorList>
            <person name="Steele M.I."/>
            <person name="Kwong W.K."/>
            <person name="Powell J.E."/>
            <person name="Whiteley M."/>
            <person name="Moran N.A."/>
        </authorList>
    </citation>
    <scope>NUCLEOTIDE SEQUENCE [LARGE SCALE GENOMIC DNA]</scope>
    <source>
        <strain evidence="2 3">App2-2</strain>
    </source>
</reference>
<keyword evidence="1" id="KW-0732">Signal</keyword>
<sequence length="192" mass="20598">MKKVLVPAVMLMLALTGCASKSHHKAPVTQSTTTTTTTAATTADVQIDGRKEVSYLCGTGNARNSLRVMYGLQGQNVVAAQVNYQGKLSPVMMRDARDVNYNTFVSPEGITWKTAIATSDTVDQVDALGLVQPSKQVVNGQERIVPQIVTQNCVVDNGTNGTVATAPAKTKTVKTTKTVTTKKVYKHKKTKK</sequence>
<evidence type="ECO:0008006" key="4">
    <source>
        <dbReference type="Google" id="ProtNLM"/>
    </source>
</evidence>
<feature type="chain" id="PRO_5014932273" description="Lipoprotein" evidence="1">
    <location>
        <begin position="20"/>
        <end position="192"/>
    </location>
</feature>
<proteinExistence type="predicted"/>
<dbReference type="RefSeq" id="WP_100113742.1">
    <property type="nucleotide sequence ID" value="NZ_MDVB01000083.1"/>
</dbReference>
<evidence type="ECO:0000256" key="1">
    <source>
        <dbReference type="SAM" id="SignalP"/>
    </source>
</evidence>
<dbReference type="AlphaFoldDB" id="A0A2N9WTD7"/>
<name>A0A2N9WTD7_9NEIS</name>
<accession>A0A2N9WTD7</accession>
<dbReference type="EMBL" id="MDVB01000083">
    <property type="protein sequence ID" value="PIT14600.1"/>
    <property type="molecule type" value="Genomic_DNA"/>
</dbReference>
<protein>
    <recommendedName>
        <fullName evidence="4">Lipoprotein</fullName>
    </recommendedName>
</protein>
<gene>
    <name evidence="2" type="ORF">BGI32_07145</name>
</gene>
<organism evidence="2 3">
    <name type="scientific">Snodgrassella alvi</name>
    <dbReference type="NCBI Taxonomy" id="1196083"/>
    <lineage>
        <taxon>Bacteria</taxon>
        <taxon>Pseudomonadati</taxon>
        <taxon>Pseudomonadota</taxon>
        <taxon>Betaproteobacteria</taxon>
        <taxon>Neisseriales</taxon>
        <taxon>Neisseriaceae</taxon>
        <taxon>Snodgrassella</taxon>
    </lineage>
</organism>
<evidence type="ECO:0000313" key="3">
    <source>
        <dbReference type="Proteomes" id="UP000231293"/>
    </source>
</evidence>
<feature type="signal peptide" evidence="1">
    <location>
        <begin position="1"/>
        <end position="19"/>
    </location>
</feature>
<comment type="caution">
    <text evidence="2">The sequence shown here is derived from an EMBL/GenBank/DDBJ whole genome shotgun (WGS) entry which is preliminary data.</text>
</comment>
<evidence type="ECO:0000313" key="2">
    <source>
        <dbReference type="EMBL" id="PIT14600.1"/>
    </source>
</evidence>